<accession>A0ABM9N245</accession>
<comment type="caution">
    <text evidence="1">The sequence shown here is derived from an EMBL/GenBank/DDBJ whole genome shotgun (WGS) entry which is preliminary data.</text>
</comment>
<gene>
    <name evidence="1" type="ORF">R53137_KAKDMLNK_01581</name>
</gene>
<dbReference type="EMBL" id="CAUZLT010000008">
    <property type="protein sequence ID" value="CAK1254598.1"/>
    <property type="molecule type" value="Genomic_DNA"/>
</dbReference>
<protein>
    <recommendedName>
        <fullName evidence="3">Bacteriocin</fullName>
    </recommendedName>
</protein>
<evidence type="ECO:0000313" key="2">
    <source>
        <dbReference type="Proteomes" id="UP001314262"/>
    </source>
</evidence>
<sequence length="44" mass="4931">MNNFSDLNDQTLAHISGGSKDDYKAGHFLGRFTKYALTFGMRFG</sequence>
<dbReference type="Proteomes" id="UP001314262">
    <property type="component" value="Unassembled WGS sequence"/>
</dbReference>
<organism evidence="1 2">
    <name type="scientific">Fructobacillus tropaeoli</name>
    <dbReference type="NCBI Taxonomy" id="709323"/>
    <lineage>
        <taxon>Bacteria</taxon>
        <taxon>Bacillati</taxon>
        <taxon>Bacillota</taxon>
        <taxon>Bacilli</taxon>
        <taxon>Lactobacillales</taxon>
        <taxon>Lactobacillaceae</taxon>
        <taxon>Fructobacillus</taxon>
    </lineage>
</organism>
<evidence type="ECO:0000313" key="1">
    <source>
        <dbReference type="EMBL" id="CAK1254598.1"/>
    </source>
</evidence>
<reference evidence="1 2" key="1">
    <citation type="submission" date="2023-10" db="EMBL/GenBank/DDBJ databases">
        <authorList>
            <person name="Botero Cardona J."/>
        </authorList>
    </citation>
    <scope>NUCLEOTIDE SEQUENCE [LARGE SCALE GENOMIC DNA]</scope>
    <source>
        <strain evidence="1 2">R-53137</strain>
    </source>
</reference>
<dbReference type="RefSeq" id="WP_338344482.1">
    <property type="nucleotide sequence ID" value="NZ_CAUZLT010000008.1"/>
</dbReference>
<keyword evidence="2" id="KW-1185">Reference proteome</keyword>
<proteinExistence type="predicted"/>
<name>A0ABM9N245_9LACO</name>
<evidence type="ECO:0008006" key="3">
    <source>
        <dbReference type="Google" id="ProtNLM"/>
    </source>
</evidence>